<accession>A0A4U1J195</accession>
<evidence type="ECO:0000256" key="5">
    <source>
        <dbReference type="ARBA" id="ARBA00023136"/>
    </source>
</evidence>
<evidence type="ECO:0000313" key="9">
    <source>
        <dbReference type="Proteomes" id="UP000309215"/>
    </source>
</evidence>
<dbReference type="NCBIfam" id="TIGR02532">
    <property type="entry name" value="IV_pilin_GFxxxE"/>
    <property type="match status" value="1"/>
</dbReference>
<evidence type="ECO:0000256" key="4">
    <source>
        <dbReference type="ARBA" id="ARBA00022989"/>
    </source>
</evidence>
<keyword evidence="5 7" id="KW-0472">Membrane</keyword>
<dbReference type="PROSITE" id="PS00409">
    <property type="entry name" value="PROKAR_NTER_METHYL"/>
    <property type="match status" value="1"/>
</dbReference>
<comment type="caution">
    <text evidence="8">The sequence shown here is derived from an EMBL/GenBank/DDBJ whole genome shotgun (WGS) entry which is preliminary data.</text>
</comment>
<keyword evidence="4 7" id="KW-1133">Transmembrane helix</keyword>
<comment type="subcellular location">
    <subcellularLocation>
        <location evidence="1">Membrane</location>
        <topology evidence="1">Single-pass membrane protein</topology>
    </subcellularLocation>
</comment>
<dbReference type="OrthoDB" id="5509808at2"/>
<gene>
    <name evidence="8" type="ORF">E8A74_33395</name>
</gene>
<feature type="transmembrane region" description="Helical" evidence="7">
    <location>
        <begin position="12"/>
        <end position="35"/>
    </location>
</feature>
<dbReference type="RefSeq" id="WP_136933172.1">
    <property type="nucleotide sequence ID" value="NZ_SSMQ01000044.1"/>
</dbReference>
<name>A0A4U1J195_9BACT</name>
<dbReference type="Proteomes" id="UP000309215">
    <property type="component" value="Unassembled WGS sequence"/>
</dbReference>
<dbReference type="InterPro" id="IPR012902">
    <property type="entry name" value="N_methyl_site"/>
</dbReference>
<dbReference type="PANTHER" id="PTHR30093:SF44">
    <property type="entry name" value="TYPE II SECRETION SYSTEM CORE PROTEIN G"/>
    <property type="match status" value="1"/>
</dbReference>
<dbReference type="Pfam" id="PF07963">
    <property type="entry name" value="N_methyl"/>
    <property type="match status" value="1"/>
</dbReference>
<feature type="region of interest" description="Disordered" evidence="6">
    <location>
        <begin position="83"/>
        <end position="109"/>
    </location>
</feature>
<dbReference type="Gene3D" id="3.30.700.10">
    <property type="entry name" value="Glycoprotein, Type 4 Pilin"/>
    <property type="match status" value="1"/>
</dbReference>
<keyword evidence="2" id="KW-0488">Methylation</keyword>
<dbReference type="GO" id="GO:0016020">
    <property type="term" value="C:membrane"/>
    <property type="evidence" value="ECO:0007669"/>
    <property type="project" value="UniProtKB-SubCell"/>
</dbReference>
<keyword evidence="9" id="KW-1185">Reference proteome</keyword>
<evidence type="ECO:0000256" key="3">
    <source>
        <dbReference type="ARBA" id="ARBA00022692"/>
    </source>
</evidence>
<proteinExistence type="predicted"/>
<feature type="compositionally biased region" description="Polar residues" evidence="6">
    <location>
        <begin position="83"/>
        <end position="92"/>
    </location>
</feature>
<sequence length="209" mass="22128">MRAFKRYDKRGFTLVELMIVVAIIGVLAALAIFGVNRYLKSAKTSEAKNSVGRIARAAAESYERENTTSQILAVGTESTVPTHSLCGSSTSPVPLGASPPAAKKYQPNNSGTTDFAGGDSTNGWKCLRFEISDPIYYQYSYTKGSAPVGATATPAGPAVNGTESFEAAAKGDLDGDGSEFGIFTLTGQVDNTTKQLVRATQVFISNEYE</sequence>
<evidence type="ECO:0000256" key="7">
    <source>
        <dbReference type="SAM" id="Phobius"/>
    </source>
</evidence>
<dbReference type="EMBL" id="SSMQ01000044">
    <property type="protein sequence ID" value="TKD00819.1"/>
    <property type="molecule type" value="Genomic_DNA"/>
</dbReference>
<dbReference type="AlphaFoldDB" id="A0A4U1J195"/>
<reference evidence="8 9" key="1">
    <citation type="submission" date="2019-04" db="EMBL/GenBank/DDBJ databases">
        <authorList>
            <person name="Li Y."/>
            <person name="Wang J."/>
        </authorList>
    </citation>
    <scope>NUCLEOTIDE SEQUENCE [LARGE SCALE GENOMIC DNA]</scope>
    <source>
        <strain evidence="8 9">DSM 14668</strain>
    </source>
</reference>
<protein>
    <submittedName>
        <fullName evidence="8">Type II secretion system protein</fullName>
    </submittedName>
</protein>
<evidence type="ECO:0000256" key="6">
    <source>
        <dbReference type="SAM" id="MobiDB-lite"/>
    </source>
</evidence>
<organism evidence="8 9">
    <name type="scientific">Polyangium fumosum</name>
    <dbReference type="NCBI Taxonomy" id="889272"/>
    <lineage>
        <taxon>Bacteria</taxon>
        <taxon>Pseudomonadati</taxon>
        <taxon>Myxococcota</taxon>
        <taxon>Polyangia</taxon>
        <taxon>Polyangiales</taxon>
        <taxon>Polyangiaceae</taxon>
        <taxon>Polyangium</taxon>
    </lineage>
</organism>
<evidence type="ECO:0000256" key="1">
    <source>
        <dbReference type="ARBA" id="ARBA00004167"/>
    </source>
</evidence>
<evidence type="ECO:0000256" key="2">
    <source>
        <dbReference type="ARBA" id="ARBA00022481"/>
    </source>
</evidence>
<keyword evidence="3 7" id="KW-0812">Transmembrane</keyword>
<dbReference type="SUPFAM" id="SSF54523">
    <property type="entry name" value="Pili subunits"/>
    <property type="match status" value="1"/>
</dbReference>
<evidence type="ECO:0000313" key="8">
    <source>
        <dbReference type="EMBL" id="TKD00819.1"/>
    </source>
</evidence>
<dbReference type="PANTHER" id="PTHR30093">
    <property type="entry name" value="GENERAL SECRETION PATHWAY PROTEIN G"/>
    <property type="match status" value="1"/>
</dbReference>
<dbReference type="InterPro" id="IPR045584">
    <property type="entry name" value="Pilin-like"/>
</dbReference>